<feature type="chain" id="PRO_5043026936" description="Ig-like domain-containing protein" evidence="1">
    <location>
        <begin position="24"/>
        <end position="488"/>
    </location>
</feature>
<dbReference type="AlphaFoldDB" id="A0AAN7AEQ5"/>
<gene>
    <name evidence="2" type="ORF">QBC35DRAFT_544336</name>
</gene>
<comment type="caution">
    <text evidence="2">The sequence shown here is derived from an EMBL/GenBank/DDBJ whole genome shotgun (WGS) entry which is preliminary data.</text>
</comment>
<evidence type="ECO:0008006" key="4">
    <source>
        <dbReference type="Google" id="ProtNLM"/>
    </source>
</evidence>
<sequence length="488" mass="51613">MAPPPASWAILTFLLISLPLISGQQLAAACTTNSFTIPSWLIENFQAVSATNATAVSFVANNRATNTSTELRCRIPGNATATTWQTCTVRGAARPVSASLQLADKVAARIQLNETWTCNDLTPARPLTFTATAVGEPSLPIICATDARSGTEIETCISATDDPLMVKASLSSPIQATPGSVGGPLGHDTRGCSNSSRLPSWEVSASQLNLRNISGVIEGGTAFLQIRNKIMNYTANCGGQFDGNRTATLSCTAQTSVTKGPRERYAIATTGTFNPITFARYAMFGTGSAQIPFQCEVFSPAVTFCTGDPYSFSGRLVNLEPLPPYSLRDPSPVGESCTISSIVAPAFRFSDFETVTTPGQSLGSIRFGIELQTGGQFTGFPSTVSRGGISGLSPTDIGPAWYPCTFESIGEQSLTPTNCAFRYDADTGVLGVNADWRCNDLDAAKPVSFTGEVRTQVPSLMCTTTGGRTRCTTVPGQPWSGNVTEVFW</sequence>
<reference evidence="2" key="1">
    <citation type="journal article" date="2023" name="Mol. Phylogenet. Evol.">
        <title>Genome-scale phylogeny and comparative genomics of the fungal order Sordariales.</title>
        <authorList>
            <person name="Hensen N."/>
            <person name="Bonometti L."/>
            <person name="Westerberg I."/>
            <person name="Brannstrom I.O."/>
            <person name="Guillou S."/>
            <person name="Cros-Aarteil S."/>
            <person name="Calhoun S."/>
            <person name="Haridas S."/>
            <person name="Kuo A."/>
            <person name="Mondo S."/>
            <person name="Pangilinan J."/>
            <person name="Riley R."/>
            <person name="LaButti K."/>
            <person name="Andreopoulos B."/>
            <person name="Lipzen A."/>
            <person name="Chen C."/>
            <person name="Yan M."/>
            <person name="Daum C."/>
            <person name="Ng V."/>
            <person name="Clum A."/>
            <person name="Steindorff A."/>
            <person name="Ohm R.A."/>
            <person name="Martin F."/>
            <person name="Silar P."/>
            <person name="Natvig D.O."/>
            <person name="Lalanne C."/>
            <person name="Gautier V."/>
            <person name="Ament-Velasquez S.L."/>
            <person name="Kruys A."/>
            <person name="Hutchinson M.I."/>
            <person name="Powell A.J."/>
            <person name="Barry K."/>
            <person name="Miller A.N."/>
            <person name="Grigoriev I.V."/>
            <person name="Debuchy R."/>
            <person name="Gladieux P."/>
            <person name="Hiltunen Thoren M."/>
            <person name="Johannesson H."/>
        </authorList>
    </citation>
    <scope>NUCLEOTIDE SEQUENCE</scope>
    <source>
        <strain evidence="2">PSN309</strain>
    </source>
</reference>
<protein>
    <recommendedName>
        <fullName evidence="4">Ig-like domain-containing protein</fullName>
    </recommendedName>
</protein>
<feature type="non-terminal residue" evidence="2">
    <location>
        <position position="488"/>
    </location>
</feature>
<evidence type="ECO:0000313" key="3">
    <source>
        <dbReference type="Proteomes" id="UP001302126"/>
    </source>
</evidence>
<name>A0AAN7AEQ5_9PEZI</name>
<evidence type="ECO:0000313" key="2">
    <source>
        <dbReference type="EMBL" id="KAK4183190.1"/>
    </source>
</evidence>
<feature type="signal peptide" evidence="1">
    <location>
        <begin position="1"/>
        <end position="23"/>
    </location>
</feature>
<keyword evidence="1" id="KW-0732">Signal</keyword>
<reference evidence="2" key="2">
    <citation type="submission" date="2023-05" db="EMBL/GenBank/DDBJ databases">
        <authorList>
            <consortium name="Lawrence Berkeley National Laboratory"/>
            <person name="Steindorff A."/>
            <person name="Hensen N."/>
            <person name="Bonometti L."/>
            <person name="Westerberg I."/>
            <person name="Brannstrom I.O."/>
            <person name="Guillou S."/>
            <person name="Cros-Aarteil S."/>
            <person name="Calhoun S."/>
            <person name="Haridas S."/>
            <person name="Kuo A."/>
            <person name="Mondo S."/>
            <person name="Pangilinan J."/>
            <person name="Riley R."/>
            <person name="Labutti K."/>
            <person name="Andreopoulos B."/>
            <person name="Lipzen A."/>
            <person name="Chen C."/>
            <person name="Yanf M."/>
            <person name="Daum C."/>
            <person name="Ng V."/>
            <person name="Clum A."/>
            <person name="Ohm R."/>
            <person name="Martin F."/>
            <person name="Silar P."/>
            <person name="Natvig D."/>
            <person name="Lalanne C."/>
            <person name="Gautier V."/>
            <person name="Ament-Velasquez S.L."/>
            <person name="Kruys A."/>
            <person name="Hutchinson M.I."/>
            <person name="Powell A.J."/>
            <person name="Barry K."/>
            <person name="Miller A.N."/>
            <person name="Grigoriev I.V."/>
            <person name="Debuchy R."/>
            <person name="Gladieux P."/>
            <person name="Thoren M.H."/>
            <person name="Johannesson H."/>
        </authorList>
    </citation>
    <scope>NUCLEOTIDE SEQUENCE</scope>
    <source>
        <strain evidence="2">PSN309</strain>
    </source>
</reference>
<dbReference type="EMBL" id="MU864568">
    <property type="protein sequence ID" value="KAK4183190.1"/>
    <property type="molecule type" value="Genomic_DNA"/>
</dbReference>
<proteinExistence type="predicted"/>
<organism evidence="2 3">
    <name type="scientific">Podospora australis</name>
    <dbReference type="NCBI Taxonomy" id="1536484"/>
    <lineage>
        <taxon>Eukaryota</taxon>
        <taxon>Fungi</taxon>
        <taxon>Dikarya</taxon>
        <taxon>Ascomycota</taxon>
        <taxon>Pezizomycotina</taxon>
        <taxon>Sordariomycetes</taxon>
        <taxon>Sordariomycetidae</taxon>
        <taxon>Sordariales</taxon>
        <taxon>Podosporaceae</taxon>
        <taxon>Podospora</taxon>
    </lineage>
</organism>
<keyword evidence="3" id="KW-1185">Reference proteome</keyword>
<evidence type="ECO:0000256" key="1">
    <source>
        <dbReference type="SAM" id="SignalP"/>
    </source>
</evidence>
<accession>A0AAN7AEQ5</accession>
<dbReference type="Proteomes" id="UP001302126">
    <property type="component" value="Unassembled WGS sequence"/>
</dbReference>